<dbReference type="InterPro" id="IPR037152">
    <property type="entry name" value="L-asparaginase_N_sf"/>
</dbReference>
<dbReference type="Pfam" id="PF00710">
    <property type="entry name" value="Asparaginase"/>
    <property type="match status" value="1"/>
</dbReference>
<accession>A0A1H6FII2</accession>
<feature type="active site" description="O-isoaspartyl threonine intermediate" evidence="1">
    <location>
        <position position="11"/>
    </location>
</feature>
<gene>
    <name evidence="4" type="primary">ansB</name>
    <name evidence="4" type="ORF">MBHS_04758</name>
</gene>
<evidence type="ECO:0000256" key="1">
    <source>
        <dbReference type="PIRSR" id="PIRSR001220-1"/>
    </source>
</evidence>
<dbReference type="PANTHER" id="PTHR11707">
    <property type="entry name" value="L-ASPARAGINASE"/>
    <property type="match status" value="1"/>
</dbReference>
<dbReference type="PANTHER" id="PTHR11707:SF28">
    <property type="entry name" value="60 KDA LYSOPHOSPHOLIPASE"/>
    <property type="match status" value="1"/>
</dbReference>
<dbReference type="PIRSF" id="PIRSF500176">
    <property type="entry name" value="L_ASNase"/>
    <property type="match status" value="1"/>
</dbReference>
<dbReference type="Gene3D" id="3.40.50.1170">
    <property type="entry name" value="L-asparaginase, N-terminal domain"/>
    <property type="match status" value="1"/>
</dbReference>
<dbReference type="EMBL" id="FMSV02000556">
    <property type="protein sequence ID" value="SEH08865.1"/>
    <property type="molecule type" value="Genomic_DNA"/>
</dbReference>
<dbReference type="AlphaFoldDB" id="A0A1H6FII2"/>
<dbReference type="OrthoDB" id="9788068at2"/>
<dbReference type="InterPro" id="IPR036152">
    <property type="entry name" value="Asp/glu_Ase-like_sf"/>
</dbReference>
<sequence length="162" mass="17729">MTIKLFVTGGTIDKRYNELNGTLSLDGTQIPDMLAQGRCLADISVETILLKDSLDIHAEDRDYICTHCLRCDSTQIVITHGTDTLSETAAVLAQKVHNKTIVLLGAMIPFVFKGSDALFNLGGAITAVQCLPVGVYINMNGQIFDWDQVIKNTQKGIFQVKI</sequence>
<dbReference type="GO" id="GO:0004067">
    <property type="term" value="F:asparaginase activity"/>
    <property type="evidence" value="ECO:0007669"/>
    <property type="project" value="UniProtKB-UniRule"/>
</dbReference>
<dbReference type="PIRSF" id="PIRSF001220">
    <property type="entry name" value="L-ASNase_gatD"/>
    <property type="match status" value="1"/>
</dbReference>
<evidence type="ECO:0000256" key="2">
    <source>
        <dbReference type="PIRSR" id="PIRSR001220-2"/>
    </source>
</evidence>
<name>A0A1H6FII2_9GAMM</name>
<evidence type="ECO:0000313" key="5">
    <source>
        <dbReference type="Proteomes" id="UP000236724"/>
    </source>
</evidence>
<dbReference type="InterPro" id="IPR006034">
    <property type="entry name" value="Asparaginase/glutaminase-like"/>
</dbReference>
<proteinExistence type="predicted"/>
<feature type="binding site" evidence="2">
    <location>
        <begin position="82"/>
        <end position="83"/>
    </location>
    <ligand>
        <name>substrate</name>
    </ligand>
</feature>
<feature type="binding site" evidence="2">
    <location>
        <position position="53"/>
    </location>
    <ligand>
        <name>substrate</name>
    </ligand>
</feature>
<feature type="domain" description="L-asparaginase N-terminal" evidence="3">
    <location>
        <begin position="3"/>
        <end position="152"/>
    </location>
</feature>
<organism evidence="4 5">
    <name type="scientific">Candidatus Venteria ishoeyi</name>
    <dbReference type="NCBI Taxonomy" id="1899563"/>
    <lineage>
        <taxon>Bacteria</taxon>
        <taxon>Pseudomonadati</taxon>
        <taxon>Pseudomonadota</taxon>
        <taxon>Gammaproteobacteria</taxon>
        <taxon>Thiotrichales</taxon>
        <taxon>Thiotrichaceae</taxon>
        <taxon>Venteria</taxon>
    </lineage>
</organism>
<dbReference type="Proteomes" id="UP000236724">
    <property type="component" value="Unassembled WGS sequence"/>
</dbReference>
<reference evidence="4 5" key="1">
    <citation type="submission" date="2016-10" db="EMBL/GenBank/DDBJ databases">
        <authorList>
            <person name="de Groot N.N."/>
        </authorList>
    </citation>
    <scope>NUCLEOTIDE SEQUENCE [LARGE SCALE GENOMIC DNA]</scope>
    <source>
        <strain evidence="4">MBHS1</strain>
    </source>
</reference>
<dbReference type="SUPFAM" id="SSF53774">
    <property type="entry name" value="Glutaminase/Asparaginase"/>
    <property type="match status" value="1"/>
</dbReference>
<dbReference type="PROSITE" id="PS51732">
    <property type="entry name" value="ASN_GLN_ASE_3"/>
    <property type="match status" value="1"/>
</dbReference>
<protein>
    <submittedName>
        <fullName evidence="4">Putative L-asparaginase periplasmic</fullName>
        <ecNumber evidence="4">3.5.1.1</ecNumber>
    </submittedName>
</protein>
<dbReference type="EC" id="3.5.1.1" evidence="4"/>
<dbReference type="PRINTS" id="PR00139">
    <property type="entry name" value="ASNGLNASE"/>
</dbReference>
<keyword evidence="4" id="KW-0378">Hydrolase</keyword>
<evidence type="ECO:0000259" key="3">
    <source>
        <dbReference type="Pfam" id="PF00710"/>
    </source>
</evidence>
<keyword evidence="5" id="KW-1185">Reference proteome</keyword>
<dbReference type="RefSeq" id="WP_103922372.1">
    <property type="nucleotide sequence ID" value="NZ_FMSV02000556.1"/>
</dbReference>
<evidence type="ECO:0000313" key="4">
    <source>
        <dbReference type="EMBL" id="SEH08865.1"/>
    </source>
</evidence>
<dbReference type="InterPro" id="IPR027474">
    <property type="entry name" value="L-asparaginase_N"/>
</dbReference>